<keyword evidence="2" id="KW-0472">Membrane</keyword>
<dbReference type="AlphaFoldDB" id="A0A852ZLG9"/>
<feature type="compositionally biased region" description="Low complexity" evidence="1">
    <location>
        <begin position="93"/>
        <end position="110"/>
    </location>
</feature>
<sequence>MSMTRVGDAGAVRRTARRRRRRVAVAAAALPTALLLALTACAADANTDAAAGSAAFEGDAAVPAPEGVAEADLAEGEAYAPADEAAGTEEESAASAAPADPGGDARAGTPEVDAVAPARHVIHTASLSIETSGDLDDAVDGAQEIAVEAGGYVEAEETWRDGALGAGGQAVTEEHTEDHAGDGYAEDDYPTSVAEASDHSSLTLRIPPERYEAVLDDLAGLGEVVAREQSAEDVTGQVVDLDSRLASQRASVLRIQELMEQAESLSDVVMLEAELSSRQADLDSLLRQREALTGQTDLATVQVHLYGEGSYRADVVEDPDGLGDAFLDAFRGGWSAFRTAVEVLLVVLGAVLPFALVLGVPLFLVLRLRRNRRTATTGSATTGSAMAGSATVAAAGADDRALDEEPAVPASAAPGETGTGTTETGTAETGPAGPRTEDAP</sequence>
<feature type="transmembrane region" description="Helical" evidence="2">
    <location>
        <begin position="343"/>
        <end position="366"/>
    </location>
</feature>
<dbReference type="Proteomes" id="UP000567795">
    <property type="component" value="Unassembled WGS sequence"/>
</dbReference>
<evidence type="ECO:0000313" key="5">
    <source>
        <dbReference type="EMBL" id="NYI03226.1"/>
    </source>
</evidence>
<comment type="caution">
    <text evidence="5">The sequence shown here is derived from an EMBL/GenBank/DDBJ whole genome shotgun (WGS) entry which is preliminary data.</text>
</comment>
<dbReference type="EMBL" id="JACBZD010000001">
    <property type="protein sequence ID" value="NYI03226.1"/>
    <property type="molecule type" value="Genomic_DNA"/>
</dbReference>
<evidence type="ECO:0000256" key="3">
    <source>
        <dbReference type="SAM" id="SignalP"/>
    </source>
</evidence>
<reference evidence="5 6" key="1">
    <citation type="submission" date="2020-07" db="EMBL/GenBank/DDBJ databases">
        <title>Sequencing the genomes of 1000 actinobacteria strains.</title>
        <authorList>
            <person name="Klenk H.-P."/>
        </authorList>
    </citation>
    <scope>NUCLEOTIDE SEQUENCE [LARGE SCALE GENOMIC DNA]</scope>
    <source>
        <strain evidence="5 6">DSM 42178</strain>
    </source>
</reference>
<feature type="compositionally biased region" description="Basic and acidic residues" evidence="1">
    <location>
        <begin position="172"/>
        <end position="181"/>
    </location>
</feature>
<feature type="compositionally biased region" description="Low complexity" evidence="1">
    <location>
        <begin position="412"/>
        <end position="434"/>
    </location>
</feature>
<feature type="region of interest" description="Disordered" evidence="1">
    <location>
        <begin position="168"/>
        <end position="200"/>
    </location>
</feature>
<proteinExistence type="predicted"/>
<dbReference type="InterPro" id="IPR025645">
    <property type="entry name" value="DUF4349"/>
</dbReference>
<dbReference type="RefSeq" id="WP_179812321.1">
    <property type="nucleotide sequence ID" value="NZ_JACBZD010000001.1"/>
</dbReference>
<evidence type="ECO:0000256" key="2">
    <source>
        <dbReference type="SAM" id="Phobius"/>
    </source>
</evidence>
<organism evidence="5 6">
    <name type="scientific">Allostreptomyces psammosilenae</name>
    <dbReference type="NCBI Taxonomy" id="1892865"/>
    <lineage>
        <taxon>Bacteria</taxon>
        <taxon>Bacillati</taxon>
        <taxon>Actinomycetota</taxon>
        <taxon>Actinomycetes</taxon>
        <taxon>Kitasatosporales</taxon>
        <taxon>Streptomycetaceae</taxon>
        <taxon>Allostreptomyces</taxon>
    </lineage>
</organism>
<feature type="signal peptide" evidence="3">
    <location>
        <begin position="1"/>
        <end position="42"/>
    </location>
</feature>
<dbReference type="Pfam" id="PF14257">
    <property type="entry name" value="DUF4349"/>
    <property type="match status" value="1"/>
</dbReference>
<keyword evidence="6" id="KW-1185">Reference proteome</keyword>
<accession>A0A852ZLG9</accession>
<name>A0A852ZLG9_9ACTN</name>
<keyword evidence="2" id="KW-0812">Transmembrane</keyword>
<gene>
    <name evidence="5" type="ORF">FHU37_000169</name>
</gene>
<keyword evidence="2" id="KW-1133">Transmembrane helix</keyword>
<feature type="compositionally biased region" description="Low complexity" evidence="1">
    <location>
        <begin position="375"/>
        <end position="396"/>
    </location>
</feature>
<protein>
    <recommendedName>
        <fullName evidence="4">DUF4349 domain-containing protein</fullName>
    </recommendedName>
</protein>
<evidence type="ECO:0000313" key="6">
    <source>
        <dbReference type="Proteomes" id="UP000567795"/>
    </source>
</evidence>
<feature type="domain" description="DUF4349" evidence="4">
    <location>
        <begin position="119"/>
        <end position="365"/>
    </location>
</feature>
<keyword evidence="3" id="KW-0732">Signal</keyword>
<feature type="chain" id="PRO_5032575000" description="DUF4349 domain-containing protein" evidence="3">
    <location>
        <begin position="43"/>
        <end position="440"/>
    </location>
</feature>
<evidence type="ECO:0000259" key="4">
    <source>
        <dbReference type="Pfam" id="PF14257"/>
    </source>
</evidence>
<evidence type="ECO:0000256" key="1">
    <source>
        <dbReference type="SAM" id="MobiDB-lite"/>
    </source>
</evidence>
<feature type="region of interest" description="Disordered" evidence="1">
    <location>
        <begin position="81"/>
        <end position="110"/>
    </location>
</feature>
<feature type="region of interest" description="Disordered" evidence="1">
    <location>
        <begin position="375"/>
        <end position="440"/>
    </location>
</feature>